<dbReference type="InterPro" id="IPR013083">
    <property type="entry name" value="Znf_RING/FYVE/PHD"/>
</dbReference>
<feature type="region of interest" description="Disordered" evidence="1">
    <location>
        <begin position="261"/>
        <end position="284"/>
    </location>
</feature>
<protein>
    <recommendedName>
        <fullName evidence="2">RING-type domain-containing protein</fullName>
    </recommendedName>
</protein>
<evidence type="ECO:0000256" key="1">
    <source>
        <dbReference type="SAM" id="MobiDB-lite"/>
    </source>
</evidence>
<feature type="domain" description="RING-type" evidence="2">
    <location>
        <begin position="402"/>
        <end position="454"/>
    </location>
</feature>
<dbReference type="Gene3D" id="3.30.40.10">
    <property type="entry name" value="Zinc/RING finger domain, C3HC4 (zinc finger)"/>
    <property type="match status" value="1"/>
</dbReference>
<dbReference type="AlphaFoldDB" id="A0A6C0AYT7"/>
<dbReference type="PROSITE" id="PS50089">
    <property type="entry name" value="ZF_RING_2"/>
    <property type="match status" value="1"/>
</dbReference>
<evidence type="ECO:0000259" key="2">
    <source>
        <dbReference type="PROSITE" id="PS50089"/>
    </source>
</evidence>
<proteinExistence type="predicted"/>
<reference evidence="3" key="1">
    <citation type="journal article" date="2020" name="Nature">
        <title>Giant virus diversity and host interactions through global metagenomics.</title>
        <authorList>
            <person name="Schulz F."/>
            <person name="Roux S."/>
            <person name="Paez-Espino D."/>
            <person name="Jungbluth S."/>
            <person name="Walsh D.A."/>
            <person name="Denef V.J."/>
            <person name="McMahon K.D."/>
            <person name="Konstantinidis K.T."/>
            <person name="Eloe-Fadrosh E.A."/>
            <person name="Kyrpides N.C."/>
            <person name="Woyke T."/>
        </authorList>
    </citation>
    <scope>NUCLEOTIDE SEQUENCE</scope>
    <source>
        <strain evidence="3">GVMAG-M-3300009182-67</strain>
    </source>
</reference>
<dbReference type="EMBL" id="MN739039">
    <property type="protein sequence ID" value="QHS84966.1"/>
    <property type="molecule type" value="Genomic_DNA"/>
</dbReference>
<dbReference type="SUPFAM" id="SSF57850">
    <property type="entry name" value="RING/U-box"/>
    <property type="match status" value="1"/>
</dbReference>
<sequence>MSYLPDINFNRVGRVTLPEALDQPEHTTEPIQVLRDAFEKYIVQSPVESGSIGLQVIFTTTGEYHEAQTLFLMKRQYRWPRPVSEQLQIGTIEKYIKTRDIANGESFDNNQINTMVEYLQRGSTKILEIVLCEVYNDNQMSRDINQRSIQLSNRETYYPFTIPIKVLYRSRDINNRVYNSPSIVREKIISREQLRQAQILGITLPQFQRLLSENPEQIRREVRVALAIRRRSVQNQESAQQLGLTPSQYRRIQQGLLGRVRQNRTRREQERQRERALRREQERLAREQERQERLQRRIEQGTDTLQSSRASARELGLTLAQYRNIRQGVVTTAQRNRGRRERMAQLTDPEAQQRLLENWPVEITQQVHDPNNESENPNPLQYINDQILLAKPLTSYVWPGMCQICFTDDREGLCRVNCEAGHIFHCECVNSWRNTRKTNTYYEHDWHNDCPVCHEEIESMVMVTPAVAEKLPSSFGKSSKQSMERLLKVVESEIRYLNSI</sequence>
<accession>A0A6C0AYT7</accession>
<dbReference type="InterPro" id="IPR001841">
    <property type="entry name" value="Znf_RING"/>
</dbReference>
<feature type="compositionally biased region" description="Basic and acidic residues" evidence="1">
    <location>
        <begin position="265"/>
        <end position="284"/>
    </location>
</feature>
<evidence type="ECO:0000313" key="3">
    <source>
        <dbReference type="EMBL" id="QHS84966.1"/>
    </source>
</evidence>
<organism evidence="3">
    <name type="scientific">viral metagenome</name>
    <dbReference type="NCBI Taxonomy" id="1070528"/>
    <lineage>
        <taxon>unclassified sequences</taxon>
        <taxon>metagenomes</taxon>
        <taxon>organismal metagenomes</taxon>
    </lineage>
</organism>
<name>A0A6C0AYT7_9ZZZZ</name>